<keyword evidence="1" id="KW-1133">Transmembrane helix</keyword>
<keyword evidence="1" id="KW-0472">Membrane</keyword>
<evidence type="ECO:0000313" key="3">
    <source>
        <dbReference type="Proteomes" id="UP001196413"/>
    </source>
</evidence>
<dbReference type="Proteomes" id="UP001196413">
    <property type="component" value="Unassembled WGS sequence"/>
</dbReference>
<dbReference type="AlphaFoldDB" id="A0AAD5R8S4"/>
<name>A0AAD5R8S4_PARTN</name>
<comment type="caution">
    <text evidence="2">The sequence shown here is derived from an EMBL/GenBank/DDBJ whole genome shotgun (WGS) entry which is preliminary data.</text>
</comment>
<proteinExistence type="predicted"/>
<organism evidence="2 3">
    <name type="scientific">Parelaphostrongylus tenuis</name>
    <name type="common">Meningeal worm</name>
    <dbReference type="NCBI Taxonomy" id="148309"/>
    <lineage>
        <taxon>Eukaryota</taxon>
        <taxon>Metazoa</taxon>
        <taxon>Ecdysozoa</taxon>
        <taxon>Nematoda</taxon>
        <taxon>Chromadorea</taxon>
        <taxon>Rhabditida</taxon>
        <taxon>Rhabditina</taxon>
        <taxon>Rhabditomorpha</taxon>
        <taxon>Strongyloidea</taxon>
        <taxon>Metastrongylidae</taxon>
        <taxon>Parelaphostrongylus</taxon>
    </lineage>
</organism>
<evidence type="ECO:0000313" key="2">
    <source>
        <dbReference type="EMBL" id="KAJ1371832.1"/>
    </source>
</evidence>
<reference evidence="2" key="1">
    <citation type="submission" date="2021-06" db="EMBL/GenBank/DDBJ databases">
        <title>Parelaphostrongylus tenuis whole genome reference sequence.</title>
        <authorList>
            <person name="Garwood T.J."/>
            <person name="Larsen P.A."/>
            <person name="Fountain-Jones N.M."/>
            <person name="Garbe J.R."/>
            <person name="Macchietto M.G."/>
            <person name="Kania S.A."/>
            <person name="Gerhold R.W."/>
            <person name="Richards J.E."/>
            <person name="Wolf T.M."/>
        </authorList>
    </citation>
    <scope>NUCLEOTIDE SEQUENCE</scope>
    <source>
        <strain evidence="2">MNPRO001-30</strain>
        <tissue evidence="2">Meninges</tissue>
    </source>
</reference>
<accession>A0AAD5R8S4</accession>
<evidence type="ECO:0000256" key="1">
    <source>
        <dbReference type="SAM" id="Phobius"/>
    </source>
</evidence>
<protein>
    <submittedName>
        <fullName evidence="2">Uncharacterized protein</fullName>
    </submittedName>
</protein>
<keyword evidence="3" id="KW-1185">Reference proteome</keyword>
<dbReference type="EMBL" id="JAHQIW010007049">
    <property type="protein sequence ID" value="KAJ1371832.1"/>
    <property type="molecule type" value="Genomic_DNA"/>
</dbReference>
<gene>
    <name evidence="2" type="ORF">KIN20_033863</name>
</gene>
<feature type="transmembrane region" description="Helical" evidence="1">
    <location>
        <begin position="37"/>
        <end position="53"/>
    </location>
</feature>
<keyword evidence="1" id="KW-0812">Transmembrane</keyword>
<sequence>MSLSSVSSKTEGNDVDVLPLEGLLGQDRFADVPNLKAIFYAGLALISVLRYDTRFRRTKV</sequence>